<dbReference type="CDD" id="cd10017">
    <property type="entry name" value="B3_DNA"/>
    <property type="match status" value="1"/>
</dbReference>
<sequence length="112" mass="12985">MRASYERQEVLQVAGDHRMLCILENDALQKLLSVHCKRFNSVELSTVATLIAPYGGIWQVDLKKSDNNIWFCNGWQDFVEYHSICYGYILVFKYEGNSSFHVLIFDKTATEI</sequence>
<keyword evidence="5" id="KW-0539">Nucleus</keyword>
<dbReference type="Proteomes" id="UP000237347">
    <property type="component" value="Unassembled WGS sequence"/>
</dbReference>
<dbReference type="PROSITE" id="PS50863">
    <property type="entry name" value="B3"/>
    <property type="match status" value="1"/>
</dbReference>
<dbReference type="InterPro" id="IPR015300">
    <property type="entry name" value="DNA-bd_pseudobarrel_sf"/>
</dbReference>
<keyword evidence="2" id="KW-0805">Transcription regulation</keyword>
<dbReference type="Pfam" id="PF02362">
    <property type="entry name" value="B3"/>
    <property type="match status" value="1"/>
</dbReference>
<dbReference type="SUPFAM" id="SSF101936">
    <property type="entry name" value="DNA-binding pseudobarrel domain"/>
    <property type="match status" value="1"/>
</dbReference>
<comment type="caution">
    <text evidence="7">The sequence shown here is derived from an EMBL/GenBank/DDBJ whole genome shotgun (WGS) entry which is preliminary data.</text>
</comment>
<dbReference type="PANTHER" id="PTHR31920:SF147">
    <property type="entry name" value="TF-B3 DOMAIN-CONTAINING PROTEIN"/>
    <property type="match status" value="1"/>
</dbReference>
<name>A0AAW0K4D8_QUESU</name>
<keyword evidence="4" id="KW-0804">Transcription</keyword>
<protein>
    <submittedName>
        <fullName evidence="7">B3 domain-containing transcription factor vrn1</fullName>
    </submittedName>
</protein>
<organism evidence="7 8">
    <name type="scientific">Quercus suber</name>
    <name type="common">Cork oak</name>
    <dbReference type="NCBI Taxonomy" id="58331"/>
    <lineage>
        <taxon>Eukaryota</taxon>
        <taxon>Viridiplantae</taxon>
        <taxon>Streptophyta</taxon>
        <taxon>Embryophyta</taxon>
        <taxon>Tracheophyta</taxon>
        <taxon>Spermatophyta</taxon>
        <taxon>Magnoliopsida</taxon>
        <taxon>eudicotyledons</taxon>
        <taxon>Gunneridae</taxon>
        <taxon>Pentapetalae</taxon>
        <taxon>rosids</taxon>
        <taxon>fabids</taxon>
        <taxon>Fagales</taxon>
        <taxon>Fagaceae</taxon>
        <taxon>Quercus</taxon>
    </lineage>
</organism>
<keyword evidence="8" id="KW-1185">Reference proteome</keyword>
<evidence type="ECO:0000256" key="3">
    <source>
        <dbReference type="ARBA" id="ARBA00023125"/>
    </source>
</evidence>
<comment type="subcellular location">
    <subcellularLocation>
        <location evidence="1">Nucleus</location>
    </subcellularLocation>
</comment>
<evidence type="ECO:0000256" key="4">
    <source>
        <dbReference type="ARBA" id="ARBA00023163"/>
    </source>
</evidence>
<evidence type="ECO:0000256" key="5">
    <source>
        <dbReference type="ARBA" id="ARBA00023242"/>
    </source>
</evidence>
<gene>
    <name evidence="7" type="primary">VRN1_28</name>
    <name evidence="7" type="ORF">CFP56_025267</name>
</gene>
<keyword evidence="3" id="KW-0238">DNA-binding</keyword>
<dbReference type="GO" id="GO:0003677">
    <property type="term" value="F:DNA binding"/>
    <property type="evidence" value="ECO:0007669"/>
    <property type="project" value="UniProtKB-KW"/>
</dbReference>
<accession>A0AAW0K4D8</accession>
<feature type="domain" description="TF-B3" evidence="6">
    <location>
        <begin position="49"/>
        <end position="108"/>
    </location>
</feature>
<evidence type="ECO:0000259" key="6">
    <source>
        <dbReference type="PROSITE" id="PS50863"/>
    </source>
</evidence>
<dbReference type="InterPro" id="IPR050655">
    <property type="entry name" value="Plant_B3_domain"/>
</dbReference>
<reference evidence="7 8" key="1">
    <citation type="journal article" date="2018" name="Sci. Data">
        <title>The draft genome sequence of cork oak.</title>
        <authorList>
            <person name="Ramos A.M."/>
            <person name="Usie A."/>
            <person name="Barbosa P."/>
            <person name="Barros P.M."/>
            <person name="Capote T."/>
            <person name="Chaves I."/>
            <person name="Simoes F."/>
            <person name="Abreu I."/>
            <person name="Carrasquinho I."/>
            <person name="Faro C."/>
            <person name="Guimaraes J.B."/>
            <person name="Mendonca D."/>
            <person name="Nobrega F."/>
            <person name="Rodrigues L."/>
            <person name="Saibo N.J.M."/>
            <person name="Varela M.C."/>
            <person name="Egas C."/>
            <person name="Matos J."/>
            <person name="Miguel C.M."/>
            <person name="Oliveira M.M."/>
            <person name="Ricardo C.P."/>
            <person name="Goncalves S."/>
        </authorList>
    </citation>
    <scope>NUCLEOTIDE SEQUENCE [LARGE SCALE GENOMIC DNA]</scope>
    <source>
        <strain evidence="8">cv. HL8</strain>
    </source>
</reference>
<evidence type="ECO:0000313" key="7">
    <source>
        <dbReference type="EMBL" id="KAK7833773.1"/>
    </source>
</evidence>
<dbReference type="Gene3D" id="2.40.330.10">
    <property type="entry name" value="DNA-binding pseudobarrel domain"/>
    <property type="match status" value="1"/>
</dbReference>
<evidence type="ECO:0000313" key="8">
    <source>
        <dbReference type="Proteomes" id="UP000237347"/>
    </source>
</evidence>
<evidence type="ECO:0000256" key="2">
    <source>
        <dbReference type="ARBA" id="ARBA00023015"/>
    </source>
</evidence>
<dbReference type="PANTHER" id="PTHR31920">
    <property type="entry name" value="B3 DOMAIN-CONTAINING"/>
    <property type="match status" value="1"/>
</dbReference>
<proteinExistence type="predicted"/>
<dbReference type="SMART" id="SM01019">
    <property type="entry name" value="B3"/>
    <property type="match status" value="1"/>
</dbReference>
<dbReference type="AlphaFoldDB" id="A0AAW0K4D8"/>
<evidence type="ECO:0000256" key="1">
    <source>
        <dbReference type="ARBA" id="ARBA00004123"/>
    </source>
</evidence>
<dbReference type="GO" id="GO:0005634">
    <property type="term" value="C:nucleus"/>
    <property type="evidence" value="ECO:0007669"/>
    <property type="project" value="UniProtKB-SubCell"/>
</dbReference>
<dbReference type="EMBL" id="PKMF04000400">
    <property type="protein sequence ID" value="KAK7833773.1"/>
    <property type="molecule type" value="Genomic_DNA"/>
</dbReference>
<dbReference type="InterPro" id="IPR003340">
    <property type="entry name" value="B3_DNA-bd"/>
</dbReference>